<evidence type="ECO:0000313" key="3">
    <source>
        <dbReference type="Proteomes" id="UP001497497"/>
    </source>
</evidence>
<protein>
    <submittedName>
        <fullName evidence="2">Uncharacterized protein</fullName>
    </submittedName>
</protein>
<organism evidence="2 3">
    <name type="scientific">Lymnaea stagnalis</name>
    <name type="common">Great pond snail</name>
    <name type="synonym">Helix stagnalis</name>
    <dbReference type="NCBI Taxonomy" id="6523"/>
    <lineage>
        <taxon>Eukaryota</taxon>
        <taxon>Metazoa</taxon>
        <taxon>Spiralia</taxon>
        <taxon>Lophotrochozoa</taxon>
        <taxon>Mollusca</taxon>
        <taxon>Gastropoda</taxon>
        <taxon>Heterobranchia</taxon>
        <taxon>Euthyneura</taxon>
        <taxon>Panpulmonata</taxon>
        <taxon>Hygrophila</taxon>
        <taxon>Lymnaeoidea</taxon>
        <taxon>Lymnaeidae</taxon>
        <taxon>Lymnaea</taxon>
    </lineage>
</organism>
<gene>
    <name evidence="2" type="ORF">GSLYS_00018261001</name>
</gene>
<evidence type="ECO:0000313" key="2">
    <source>
        <dbReference type="EMBL" id="CAL1544778.1"/>
    </source>
</evidence>
<feature type="compositionally biased region" description="Polar residues" evidence="1">
    <location>
        <begin position="36"/>
        <end position="51"/>
    </location>
</feature>
<accession>A0AAV2IIF6</accession>
<reference evidence="2 3" key="1">
    <citation type="submission" date="2024-04" db="EMBL/GenBank/DDBJ databases">
        <authorList>
            <consortium name="Genoscope - CEA"/>
            <person name="William W."/>
        </authorList>
    </citation>
    <scope>NUCLEOTIDE SEQUENCE [LARGE SCALE GENOMIC DNA]</scope>
</reference>
<proteinExistence type="predicted"/>
<feature type="region of interest" description="Disordered" evidence="1">
    <location>
        <begin position="97"/>
        <end position="128"/>
    </location>
</feature>
<evidence type="ECO:0000256" key="1">
    <source>
        <dbReference type="SAM" id="MobiDB-lite"/>
    </source>
</evidence>
<keyword evidence="3" id="KW-1185">Reference proteome</keyword>
<comment type="caution">
    <text evidence="2">The sequence shown here is derived from an EMBL/GenBank/DDBJ whole genome shotgun (WGS) entry which is preliminary data.</text>
</comment>
<dbReference type="AlphaFoldDB" id="A0AAV2IIF6"/>
<dbReference type="EMBL" id="CAXITT010000645">
    <property type="protein sequence ID" value="CAL1544778.1"/>
    <property type="molecule type" value="Genomic_DNA"/>
</dbReference>
<dbReference type="Proteomes" id="UP001497497">
    <property type="component" value="Unassembled WGS sequence"/>
</dbReference>
<name>A0AAV2IIF6_LYMST</name>
<sequence length="128" mass="13662">MKICQTSNTEETRDLICHSKTFAVTTSFLTEHHETIGSSNPLSHPGPNSGTYEGGRMTRLGTLGDINDLPSYGAVLASGPTASTTDMTPPLYTTVVNEGRPMRPVSGNMLRVTDDVPPPPYPGTESII</sequence>
<feature type="region of interest" description="Disordered" evidence="1">
    <location>
        <begin position="34"/>
        <end position="58"/>
    </location>
</feature>